<dbReference type="InterPro" id="IPR025113">
    <property type="entry name" value="TRL-like"/>
</dbReference>
<evidence type="ECO:0008006" key="4">
    <source>
        <dbReference type="Google" id="ProtNLM"/>
    </source>
</evidence>
<feature type="signal peptide" evidence="1">
    <location>
        <begin position="1"/>
        <end position="21"/>
    </location>
</feature>
<dbReference type="EMBL" id="WWNE01000003">
    <property type="protein sequence ID" value="NBG65039.1"/>
    <property type="molecule type" value="Genomic_DNA"/>
</dbReference>
<dbReference type="RefSeq" id="WP_160631754.1">
    <property type="nucleotide sequence ID" value="NZ_WWNE01000003.1"/>
</dbReference>
<keyword evidence="3" id="KW-1185">Reference proteome</keyword>
<proteinExistence type="predicted"/>
<evidence type="ECO:0000313" key="3">
    <source>
        <dbReference type="Proteomes" id="UP000470771"/>
    </source>
</evidence>
<dbReference type="AlphaFoldDB" id="A0A6N9NGT0"/>
<dbReference type="Pfam" id="PF13146">
    <property type="entry name" value="TRL"/>
    <property type="match status" value="1"/>
</dbReference>
<dbReference type="PROSITE" id="PS51257">
    <property type="entry name" value="PROKAR_LIPOPROTEIN"/>
    <property type="match status" value="1"/>
</dbReference>
<feature type="chain" id="PRO_5026838970" description="TRL-like protein family" evidence="1">
    <location>
        <begin position="22"/>
        <end position="93"/>
    </location>
</feature>
<gene>
    <name evidence="2" type="ORF">GQN54_02855</name>
</gene>
<name>A0A6N9NGT0_9FLAO</name>
<comment type="caution">
    <text evidence="2">The sequence shown here is derived from an EMBL/GenBank/DDBJ whole genome shotgun (WGS) entry which is preliminary data.</text>
</comment>
<protein>
    <recommendedName>
        <fullName evidence="4">TRL-like protein family</fullName>
    </recommendedName>
</protein>
<keyword evidence="1" id="KW-0732">Signal</keyword>
<dbReference type="Proteomes" id="UP000470771">
    <property type="component" value="Unassembled WGS sequence"/>
</dbReference>
<sequence length="93" mass="9836">MKKLKYIASAAILSAVLSSCSITTPLAVTELPIGPKKGVSETTVVLGYIQLNKEYGIAEAAKKGKITGGVSTVDVKYTNYIIFGKKELIITGE</sequence>
<reference evidence="2 3" key="1">
    <citation type="submission" date="2019-12" db="EMBL/GenBank/DDBJ databases">
        <authorList>
            <person name="Zhao J."/>
        </authorList>
    </citation>
    <scope>NUCLEOTIDE SEQUENCE [LARGE SCALE GENOMIC DNA]</scope>
    <source>
        <strain evidence="2 3">S-15</strain>
    </source>
</reference>
<evidence type="ECO:0000313" key="2">
    <source>
        <dbReference type="EMBL" id="NBG65039.1"/>
    </source>
</evidence>
<accession>A0A6N9NGT0</accession>
<organism evidence="2 3">
    <name type="scientific">Acidiluteibacter ferrifornacis</name>
    <dbReference type="NCBI Taxonomy" id="2692424"/>
    <lineage>
        <taxon>Bacteria</taxon>
        <taxon>Pseudomonadati</taxon>
        <taxon>Bacteroidota</taxon>
        <taxon>Flavobacteriia</taxon>
        <taxon>Flavobacteriales</taxon>
        <taxon>Cryomorphaceae</taxon>
        <taxon>Acidiluteibacter</taxon>
    </lineage>
</organism>
<evidence type="ECO:0000256" key="1">
    <source>
        <dbReference type="SAM" id="SignalP"/>
    </source>
</evidence>